<dbReference type="SUPFAM" id="SSF52540">
    <property type="entry name" value="P-loop containing nucleoside triphosphate hydrolases"/>
    <property type="match status" value="1"/>
</dbReference>
<evidence type="ECO:0000313" key="2">
    <source>
        <dbReference type="EMBL" id="SFU04671.1"/>
    </source>
</evidence>
<proteinExistence type="predicted"/>
<dbReference type="InterPro" id="IPR003593">
    <property type="entry name" value="AAA+_ATPase"/>
</dbReference>
<dbReference type="PANTHER" id="PTHR43566">
    <property type="entry name" value="CONSERVED PROTEIN"/>
    <property type="match status" value="1"/>
</dbReference>
<dbReference type="PANTHER" id="PTHR43566:SF1">
    <property type="entry name" value="AAA+ ATPASE DOMAIN-CONTAINING PROTEIN"/>
    <property type="match status" value="1"/>
</dbReference>
<sequence length="380" mass="44143">MQNIPRALQADFDRKLMPNKVLMILGPRRSGKTALVRQFTKDVDPQQSLILNGEDVLDAALLQERSVANYSRLLAGKNLLVIDEAQHIPEIGLILKLIVDSIEGIQIIATGSSSFDMHQQVGEPLVGRKNTLFLYPLAQMEFAQVEDFKTTLEKREERLIFGGYPELTRYPDWKDKEDYLYQIMNDYLLKDILMVDGVKNSDKLYALLRLVAFQVGKEVSLEELGKQLGMSKNTVERYLDLLSKVFVVFKIGGYSRNLRKEIVKNSRWYFYDNGVRNAIIRNFNRLDLRADVSELWENYLAVERIKFQNYSHMHCNNYFWRTYDQQEIDWVEEEGDSLRAYEFKYQSSKTSKVPGAWAKAYAHASYETIHTGNYLDWIGA</sequence>
<dbReference type="InterPro" id="IPR041682">
    <property type="entry name" value="AAA_14"/>
</dbReference>
<evidence type="ECO:0000259" key="1">
    <source>
        <dbReference type="SMART" id="SM00382"/>
    </source>
</evidence>
<evidence type="ECO:0000313" key="3">
    <source>
        <dbReference type="Proteomes" id="UP000199673"/>
    </source>
</evidence>
<dbReference type="AlphaFoldDB" id="A0A1I7CZ09"/>
<gene>
    <name evidence="2" type="ORF">SAMN04489724_3596</name>
</gene>
<feature type="domain" description="AAA+ ATPase" evidence="1">
    <location>
        <begin position="18"/>
        <end position="137"/>
    </location>
</feature>
<organism evidence="2 3">
    <name type="scientific">Algoriphagus locisalis</name>
    <dbReference type="NCBI Taxonomy" id="305507"/>
    <lineage>
        <taxon>Bacteria</taxon>
        <taxon>Pseudomonadati</taxon>
        <taxon>Bacteroidota</taxon>
        <taxon>Cytophagia</taxon>
        <taxon>Cytophagales</taxon>
        <taxon>Cyclobacteriaceae</taxon>
        <taxon>Algoriphagus</taxon>
    </lineage>
</organism>
<protein>
    <recommendedName>
        <fullName evidence="1">AAA+ ATPase domain-containing protein</fullName>
    </recommendedName>
</protein>
<dbReference type="Pfam" id="PF13635">
    <property type="entry name" value="DUF4143"/>
    <property type="match status" value="1"/>
</dbReference>
<dbReference type="InterPro" id="IPR027417">
    <property type="entry name" value="P-loop_NTPase"/>
</dbReference>
<name>A0A1I7CZ09_9BACT</name>
<reference evidence="3" key="1">
    <citation type="submission" date="2016-10" db="EMBL/GenBank/DDBJ databases">
        <authorList>
            <person name="Varghese N."/>
            <person name="Submissions S."/>
        </authorList>
    </citation>
    <scope>NUCLEOTIDE SEQUENCE [LARGE SCALE GENOMIC DNA]</scope>
    <source>
        <strain evidence="3">DSM 23445</strain>
    </source>
</reference>
<dbReference type="STRING" id="305507.SAMN04489724_3596"/>
<accession>A0A1I7CZ09</accession>
<dbReference type="Proteomes" id="UP000199673">
    <property type="component" value="Unassembled WGS sequence"/>
</dbReference>
<dbReference type="EMBL" id="FPBF01000005">
    <property type="protein sequence ID" value="SFU04671.1"/>
    <property type="molecule type" value="Genomic_DNA"/>
</dbReference>
<dbReference type="SMART" id="SM00382">
    <property type="entry name" value="AAA"/>
    <property type="match status" value="1"/>
</dbReference>
<keyword evidence="3" id="KW-1185">Reference proteome</keyword>
<dbReference type="Pfam" id="PF13173">
    <property type="entry name" value="AAA_14"/>
    <property type="match status" value="1"/>
</dbReference>
<dbReference type="InterPro" id="IPR025420">
    <property type="entry name" value="DUF4143"/>
</dbReference>